<dbReference type="PANTHER" id="PTHR22916">
    <property type="entry name" value="GLYCOSYLTRANSFERASE"/>
    <property type="match status" value="1"/>
</dbReference>
<dbReference type="InterPro" id="IPR001173">
    <property type="entry name" value="Glyco_trans_2-like"/>
</dbReference>
<sequence length="346" mass="40310">MISVIVTAYNRKRFLPYALSSIIKQTLNSSEYEVIVVKNFVDETSDAIIRRHGFREILCENPNQGIYYALALKECKGDIICPLDDDDIFHPKKLEQIKWFFSNIKGLGYVRNSISTFNGHEPMIDATPRNDNFKDVLIRNIRSSNVSQTLLFPFNSSSIAIKKDVLTEYYDFLSKIETAIDIFMFYAAYMADCSVLFTSKILTYYRIHESNTSQQYDTNQSDFLAKRLGLYRHRVNDWKIIKELCHNTRWEYEADRTILEHELAVDLLEGKSRKNITRSLYRYMLKEFIGIGVDRAQAVYHLKKFIEPSSWVYRGALGLVAPKKIGGIIFRRAWNTIQKNQVAVKK</sequence>
<dbReference type="AlphaFoldDB" id="A0A2R6C9X7"/>
<gene>
    <name evidence="2" type="ORF">B9Q04_09745</name>
</gene>
<dbReference type="Gene3D" id="3.90.550.10">
    <property type="entry name" value="Spore Coat Polysaccharide Biosynthesis Protein SpsA, Chain A"/>
    <property type="match status" value="1"/>
</dbReference>
<evidence type="ECO:0000259" key="1">
    <source>
        <dbReference type="Pfam" id="PF00535"/>
    </source>
</evidence>
<dbReference type="GO" id="GO:0016758">
    <property type="term" value="F:hexosyltransferase activity"/>
    <property type="evidence" value="ECO:0007669"/>
    <property type="project" value="UniProtKB-ARBA"/>
</dbReference>
<protein>
    <recommendedName>
        <fullName evidence="1">Glycosyltransferase 2-like domain-containing protein</fullName>
    </recommendedName>
</protein>
<proteinExistence type="predicted"/>
<dbReference type="PANTHER" id="PTHR22916:SF3">
    <property type="entry name" value="UDP-GLCNAC:BETAGAL BETA-1,3-N-ACETYLGLUCOSAMINYLTRANSFERASE-LIKE PROTEIN 1"/>
    <property type="match status" value="1"/>
</dbReference>
<dbReference type="SUPFAM" id="SSF53448">
    <property type="entry name" value="Nucleotide-diphospho-sugar transferases"/>
    <property type="match status" value="1"/>
</dbReference>
<dbReference type="EMBL" id="NEXF01000211">
    <property type="protein sequence ID" value="PSO07648.1"/>
    <property type="molecule type" value="Genomic_DNA"/>
</dbReference>
<dbReference type="Proteomes" id="UP000242015">
    <property type="component" value="Unassembled WGS sequence"/>
</dbReference>
<name>A0A2R6C9X7_9ARCH</name>
<evidence type="ECO:0000313" key="3">
    <source>
        <dbReference type="Proteomes" id="UP000242015"/>
    </source>
</evidence>
<reference evidence="2 3" key="1">
    <citation type="submission" date="2017-04" db="EMBL/GenBank/DDBJ databases">
        <title>Novel microbial lineages endemic to geothermal iron-oxide mats fill important gaps in the evolutionary history of Archaea.</title>
        <authorList>
            <person name="Jay Z.J."/>
            <person name="Beam J.P."/>
            <person name="Dlakic M."/>
            <person name="Rusch D.B."/>
            <person name="Kozubal M.A."/>
            <person name="Inskeep W.P."/>
        </authorList>
    </citation>
    <scope>NUCLEOTIDE SEQUENCE [LARGE SCALE GENOMIC DNA]</scope>
    <source>
        <strain evidence="2">BE_D</strain>
    </source>
</reference>
<organism evidence="2 3">
    <name type="scientific">Candidatus Marsarchaeota G2 archaeon BE_D</name>
    <dbReference type="NCBI Taxonomy" id="1978158"/>
    <lineage>
        <taxon>Archaea</taxon>
        <taxon>Candidatus Marsarchaeota</taxon>
        <taxon>Candidatus Marsarchaeota group 2</taxon>
    </lineage>
</organism>
<dbReference type="InterPro" id="IPR029044">
    <property type="entry name" value="Nucleotide-diphossugar_trans"/>
</dbReference>
<comment type="caution">
    <text evidence="2">The sequence shown here is derived from an EMBL/GenBank/DDBJ whole genome shotgun (WGS) entry which is preliminary data.</text>
</comment>
<evidence type="ECO:0000313" key="2">
    <source>
        <dbReference type="EMBL" id="PSO07648.1"/>
    </source>
</evidence>
<dbReference type="Pfam" id="PF00535">
    <property type="entry name" value="Glycos_transf_2"/>
    <property type="match status" value="1"/>
</dbReference>
<accession>A0A2R6C9X7</accession>
<dbReference type="CDD" id="cd00761">
    <property type="entry name" value="Glyco_tranf_GTA_type"/>
    <property type="match status" value="1"/>
</dbReference>
<feature type="domain" description="Glycosyltransferase 2-like" evidence="1">
    <location>
        <begin position="3"/>
        <end position="97"/>
    </location>
</feature>